<dbReference type="Gene3D" id="3.40.190.290">
    <property type="match status" value="1"/>
</dbReference>
<dbReference type="GO" id="GO:0006351">
    <property type="term" value="P:DNA-templated transcription"/>
    <property type="evidence" value="ECO:0007669"/>
    <property type="project" value="TreeGrafter"/>
</dbReference>
<evidence type="ECO:0000256" key="2">
    <source>
        <dbReference type="ARBA" id="ARBA00023015"/>
    </source>
</evidence>
<dbReference type="InterPro" id="IPR058163">
    <property type="entry name" value="LysR-type_TF_proteobact-type"/>
</dbReference>
<gene>
    <name evidence="6" type="ORF">A7K98_20620</name>
    <name evidence="7" type="ORF">A7K99_20605</name>
</gene>
<evidence type="ECO:0000313" key="7">
    <source>
        <dbReference type="EMBL" id="ARU99940.1"/>
    </source>
</evidence>
<keyword evidence="2" id="KW-0805">Transcription regulation</keyword>
<dbReference type="Pfam" id="PF03466">
    <property type="entry name" value="LysR_substrate"/>
    <property type="match status" value="1"/>
</dbReference>
<dbReference type="PANTHER" id="PTHR30537">
    <property type="entry name" value="HTH-TYPE TRANSCRIPTIONAL REGULATOR"/>
    <property type="match status" value="1"/>
</dbReference>
<proteinExistence type="inferred from homology"/>
<keyword evidence="4" id="KW-0804">Transcription</keyword>
<dbReference type="InterPro" id="IPR036390">
    <property type="entry name" value="WH_DNA-bd_sf"/>
</dbReference>
<dbReference type="KEGG" id="tci:A7K98_20620"/>
<dbReference type="GO" id="GO:0043565">
    <property type="term" value="F:sequence-specific DNA binding"/>
    <property type="evidence" value="ECO:0007669"/>
    <property type="project" value="TreeGrafter"/>
</dbReference>
<dbReference type="AlphaFoldDB" id="A0A1Y0LE35"/>
<evidence type="ECO:0000313" key="8">
    <source>
        <dbReference type="Proteomes" id="UP000195729"/>
    </source>
</evidence>
<evidence type="ECO:0000256" key="3">
    <source>
        <dbReference type="ARBA" id="ARBA00023125"/>
    </source>
</evidence>
<dbReference type="Proteomes" id="UP000195814">
    <property type="component" value="Chromosome"/>
</dbReference>
<dbReference type="EMBL" id="CP015581">
    <property type="protein sequence ID" value="ARU99940.1"/>
    <property type="molecule type" value="Genomic_DNA"/>
</dbReference>
<keyword evidence="3" id="KW-0238">DNA-binding</keyword>
<dbReference type="Proteomes" id="UP000195729">
    <property type="component" value="Chromosome"/>
</dbReference>
<evidence type="ECO:0000256" key="4">
    <source>
        <dbReference type="ARBA" id="ARBA00023163"/>
    </source>
</evidence>
<feature type="domain" description="HTH lysR-type" evidence="5">
    <location>
        <begin position="1"/>
        <end position="59"/>
    </location>
</feature>
<organism evidence="6 9">
    <name type="scientific">Tatumella citrea</name>
    <name type="common">Pantoea citrea</name>
    <dbReference type="NCBI Taxonomy" id="53336"/>
    <lineage>
        <taxon>Bacteria</taxon>
        <taxon>Pseudomonadati</taxon>
        <taxon>Pseudomonadota</taxon>
        <taxon>Gammaproteobacteria</taxon>
        <taxon>Enterobacterales</taxon>
        <taxon>Erwiniaceae</taxon>
        <taxon>Tatumella</taxon>
    </lineage>
</organism>
<dbReference type="FunFam" id="1.10.10.10:FF:000001">
    <property type="entry name" value="LysR family transcriptional regulator"/>
    <property type="match status" value="1"/>
</dbReference>
<keyword evidence="8" id="KW-1185">Reference proteome</keyword>
<sequence length="302" mass="33726">MDKLEAMRGFVQVVDAGSFTRAADAQGVPASTVTRQIQALEAILGIRLLHRTSRKITLTPQGEYYYRGCVGLLAQADLLDSGLQTQNSQKRGQLNVELPAALAYCLIMPRLSEFTSRYPDIQVNINTANRTSDLAEERIDCVIRIGPLHNDSLIARSLGTLPRMVCASPDYLQRFTYPKHPEELAHRHQLIQVRSAQTRRMFEHRLHRGSESVTIRGQWQIAVNDAMAALIAAKAGAGVVTTYQFLVADAVSRQQLDVLFPDWQPDPVPVHIAWPENKSMPLRVRVFVDWVIELFTTGSLAG</sequence>
<dbReference type="PANTHER" id="PTHR30537:SF72">
    <property type="entry name" value="LYSR FAMILY TRANSCRIPTIONAL REGULATOR"/>
    <property type="match status" value="1"/>
</dbReference>
<dbReference type="InterPro" id="IPR036388">
    <property type="entry name" value="WH-like_DNA-bd_sf"/>
</dbReference>
<name>A0A1Y0LE35_TATCI</name>
<accession>A0A1Y0LE35</accession>
<dbReference type="InterPro" id="IPR000847">
    <property type="entry name" value="LysR_HTH_N"/>
</dbReference>
<dbReference type="InterPro" id="IPR005119">
    <property type="entry name" value="LysR_subst-bd"/>
</dbReference>
<dbReference type="SUPFAM" id="SSF53850">
    <property type="entry name" value="Periplasmic binding protein-like II"/>
    <property type="match status" value="1"/>
</dbReference>
<evidence type="ECO:0000313" key="6">
    <source>
        <dbReference type="EMBL" id="ARU95900.1"/>
    </source>
</evidence>
<evidence type="ECO:0000313" key="9">
    <source>
        <dbReference type="Proteomes" id="UP000195814"/>
    </source>
</evidence>
<evidence type="ECO:0000259" key="5">
    <source>
        <dbReference type="PROSITE" id="PS50931"/>
    </source>
</evidence>
<protein>
    <submittedName>
        <fullName evidence="6">LysR family transcriptional regulator</fullName>
    </submittedName>
</protein>
<comment type="similarity">
    <text evidence="1">Belongs to the LysR transcriptional regulatory family.</text>
</comment>
<dbReference type="OrthoDB" id="9786526at2"/>
<evidence type="ECO:0000256" key="1">
    <source>
        <dbReference type="ARBA" id="ARBA00009437"/>
    </source>
</evidence>
<reference evidence="8 9" key="1">
    <citation type="submission" date="2016-05" db="EMBL/GenBank/DDBJ databases">
        <title>Complete genome sequence of two 2,5-diketo-D-glunonic acid producing strain Tatumella citrea.</title>
        <authorList>
            <person name="Duan C."/>
            <person name="Yang J."/>
            <person name="Yang S."/>
        </authorList>
    </citation>
    <scope>NUCLEOTIDE SEQUENCE [LARGE SCALE GENOMIC DNA]</scope>
    <source>
        <strain evidence="7 8">ATCC 39140</strain>
        <strain evidence="6 9">DSM 13699</strain>
    </source>
</reference>
<dbReference type="Pfam" id="PF00126">
    <property type="entry name" value="HTH_1"/>
    <property type="match status" value="1"/>
</dbReference>
<dbReference type="PROSITE" id="PS50931">
    <property type="entry name" value="HTH_LYSR"/>
    <property type="match status" value="1"/>
</dbReference>
<dbReference type="SUPFAM" id="SSF46785">
    <property type="entry name" value="Winged helix' DNA-binding domain"/>
    <property type="match status" value="1"/>
</dbReference>
<dbReference type="GO" id="GO:0003700">
    <property type="term" value="F:DNA-binding transcription factor activity"/>
    <property type="evidence" value="ECO:0007669"/>
    <property type="project" value="InterPro"/>
</dbReference>
<dbReference type="Gene3D" id="1.10.10.10">
    <property type="entry name" value="Winged helix-like DNA-binding domain superfamily/Winged helix DNA-binding domain"/>
    <property type="match status" value="1"/>
</dbReference>
<dbReference type="RefSeq" id="WP_087490237.1">
    <property type="nucleotide sequence ID" value="NZ_CP015579.1"/>
</dbReference>
<dbReference type="EMBL" id="CP015579">
    <property type="protein sequence ID" value="ARU95900.1"/>
    <property type="molecule type" value="Genomic_DNA"/>
</dbReference>